<gene>
    <name evidence="1" type="ORF">OHAE_61</name>
</gene>
<organism evidence="1 2">
    <name type="scientific">Ochrobactrum soli</name>
    <dbReference type="NCBI Taxonomy" id="2448455"/>
    <lineage>
        <taxon>Bacteria</taxon>
        <taxon>Pseudomonadati</taxon>
        <taxon>Pseudomonadota</taxon>
        <taxon>Alphaproteobacteria</taxon>
        <taxon>Hyphomicrobiales</taxon>
        <taxon>Brucellaceae</taxon>
        <taxon>Brucella/Ochrobactrum group</taxon>
        <taxon>Ochrobactrum</taxon>
    </lineage>
</organism>
<reference evidence="2" key="1">
    <citation type="submission" date="2017-12" db="EMBL/GenBank/DDBJ databases">
        <authorList>
            <person name="Diaz M."/>
        </authorList>
    </citation>
    <scope>NUCLEOTIDE SEQUENCE [LARGE SCALE GENOMIC DNA]</scope>
    <source>
        <strain evidence="2">FI11154</strain>
    </source>
</reference>
<dbReference type="EMBL" id="OOFM01000005">
    <property type="protein sequence ID" value="SPL64194.1"/>
    <property type="molecule type" value="Genomic_DNA"/>
</dbReference>
<name>A0A2P9HJ67_9HYPH</name>
<proteinExistence type="predicted"/>
<dbReference type="Proteomes" id="UP000246073">
    <property type="component" value="Unassembled WGS sequence"/>
</dbReference>
<sequence>MALKSRIKLNRTKFKAALPFGKRQALCGNGEALGGNHGCSI</sequence>
<dbReference type="AlphaFoldDB" id="A0A2P9HJ67"/>
<protein>
    <submittedName>
        <fullName evidence="1">Uncharacterized protein</fullName>
    </submittedName>
</protein>
<accession>A0A2P9HJ67</accession>
<evidence type="ECO:0000313" key="1">
    <source>
        <dbReference type="EMBL" id="SPL64194.1"/>
    </source>
</evidence>
<evidence type="ECO:0000313" key="2">
    <source>
        <dbReference type="Proteomes" id="UP000246073"/>
    </source>
</evidence>